<keyword evidence="5 12" id="KW-0812">Transmembrane</keyword>
<evidence type="ECO:0000256" key="2">
    <source>
        <dbReference type="ARBA" id="ARBA00022448"/>
    </source>
</evidence>
<dbReference type="GO" id="GO:0015031">
    <property type="term" value="P:protein transport"/>
    <property type="evidence" value="ECO:0007669"/>
    <property type="project" value="UniProtKB-KW"/>
</dbReference>
<evidence type="ECO:0000256" key="8">
    <source>
        <dbReference type="ARBA" id="ARBA00022989"/>
    </source>
</evidence>
<evidence type="ECO:0000259" key="13">
    <source>
        <dbReference type="PROSITE" id="PS50928"/>
    </source>
</evidence>
<comment type="similarity">
    <text evidence="10">Belongs to the binding-protein-dependent transport system permease family. OppBC subfamily.</text>
</comment>
<keyword evidence="6" id="KW-0571">Peptide transport</keyword>
<accession>A0A927N662</accession>
<evidence type="ECO:0000256" key="4">
    <source>
        <dbReference type="ARBA" id="ARBA00022519"/>
    </source>
</evidence>
<dbReference type="PANTHER" id="PTHR43386">
    <property type="entry name" value="OLIGOPEPTIDE TRANSPORT SYSTEM PERMEASE PROTEIN APPC"/>
    <property type="match status" value="1"/>
</dbReference>
<keyword evidence="15" id="KW-1185">Reference proteome</keyword>
<evidence type="ECO:0000256" key="10">
    <source>
        <dbReference type="ARBA" id="ARBA00024202"/>
    </source>
</evidence>
<evidence type="ECO:0000256" key="12">
    <source>
        <dbReference type="RuleBase" id="RU363032"/>
    </source>
</evidence>
<feature type="transmembrane region" description="Helical" evidence="12">
    <location>
        <begin position="101"/>
        <end position="123"/>
    </location>
</feature>
<reference evidence="14" key="1">
    <citation type="submission" date="2020-10" db="EMBL/GenBank/DDBJ databases">
        <title>Sequencing the genomes of 1000 actinobacteria strains.</title>
        <authorList>
            <person name="Klenk H.-P."/>
        </authorList>
    </citation>
    <scope>NUCLEOTIDE SEQUENCE</scope>
    <source>
        <strain evidence="14">DSM 45354</strain>
    </source>
</reference>
<sequence>MSLPQGSVVAGRRPARADSSFWHAAWYRYRKNRLALVSGIVAVLILLVAALAPLLAPYGYAAQDLNQSLTGPSLDHLLGTDQLGRDILSRAIYGAQTSMTIAIGAPLVGALIGIPIGIASGWFGGVADFFTQRAFEVFTMVPQVLMALLLIALFGSGVLKLLLFLGVTAWVGFARLARAQYIALRDRDFVVAARALGVPTWRIIFVHILPSAVGPMIVFFVQQIPATIFAAAGFSFLGLGVQDPLADWGKMINDGQQYLTVSLVVALLPIICIALATLTFSFAGDGLRDALDPTSR</sequence>
<proteinExistence type="inferred from homology"/>
<dbReference type="PROSITE" id="PS50928">
    <property type="entry name" value="ABC_TM1"/>
    <property type="match status" value="1"/>
</dbReference>
<dbReference type="InterPro" id="IPR000515">
    <property type="entry name" value="MetI-like"/>
</dbReference>
<feature type="transmembrane region" description="Helical" evidence="12">
    <location>
        <begin position="34"/>
        <end position="56"/>
    </location>
</feature>
<dbReference type="GO" id="GO:0015833">
    <property type="term" value="P:peptide transport"/>
    <property type="evidence" value="ECO:0007669"/>
    <property type="project" value="UniProtKB-KW"/>
</dbReference>
<keyword evidence="8 12" id="KW-1133">Transmembrane helix</keyword>
<keyword evidence="7" id="KW-0653">Protein transport</keyword>
<keyword evidence="2 12" id="KW-0813">Transport</keyword>
<dbReference type="GO" id="GO:0055085">
    <property type="term" value="P:transmembrane transport"/>
    <property type="evidence" value="ECO:0007669"/>
    <property type="project" value="InterPro"/>
</dbReference>
<dbReference type="Proteomes" id="UP000638648">
    <property type="component" value="Unassembled WGS sequence"/>
</dbReference>
<feature type="transmembrane region" description="Helical" evidence="12">
    <location>
        <begin position="216"/>
        <end position="237"/>
    </location>
</feature>
<dbReference type="EMBL" id="JADBEM010000001">
    <property type="protein sequence ID" value="MBE1609220.1"/>
    <property type="molecule type" value="Genomic_DNA"/>
</dbReference>
<evidence type="ECO:0000313" key="15">
    <source>
        <dbReference type="Proteomes" id="UP000638648"/>
    </source>
</evidence>
<name>A0A927N662_9ACTN</name>
<evidence type="ECO:0000256" key="1">
    <source>
        <dbReference type="ARBA" id="ARBA00004429"/>
    </source>
</evidence>
<evidence type="ECO:0000256" key="3">
    <source>
        <dbReference type="ARBA" id="ARBA00022475"/>
    </source>
</evidence>
<organism evidence="14 15">
    <name type="scientific">Actinopolymorpha pittospori</name>
    <dbReference type="NCBI Taxonomy" id="648752"/>
    <lineage>
        <taxon>Bacteria</taxon>
        <taxon>Bacillati</taxon>
        <taxon>Actinomycetota</taxon>
        <taxon>Actinomycetes</taxon>
        <taxon>Propionibacteriales</taxon>
        <taxon>Actinopolymorphaceae</taxon>
        <taxon>Actinopolymorpha</taxon>
    </lineage>
</organism>
<feature type="transmembrane region" description="Helical" evidence="12">
    <location>
        <begin position="258"/>
        <end position="283"/>
    </location>
</feature>
<evidence type="ECO:0000256" key="7">
    <source>
        <dbReference type="ARBA" id="ARBA00022927"/>
    </source>
</evidence>
<dbReference type="GO" id="GO:0005886">
    <property type="term" value="C:plasma membrane"/>
    <property type="evidence" value="ECO:0007669"/>
    <property type="project" value="UniProtKB-SubCell"/>
</dbReference>
<evidence type="ECO:0000256" key="5">
    <source>
        <dbReference type="ARBA" id="ARBA00022692"/>
    </source>
</evidence>
<dbReference type="InterPro" id="IPR025966">
    <property type="entry name" value="OppC_N"/>
</dbReference>
<comment type="subcellular location">
    <subcellularLocation>
        <location evidence="1">Cell inner membrane</location>
        <topology evidence="1">Multi-pass membrane protein</topology>
    </subcellularLocation>
    <subcellularLocation>
        <location evidence="12">Cell membrane</location>
        <topology evidence="12">Multi-pass membrane protein</topology>
    </subcellularLocation>
</comment>
<evidence type="ECO:0000256" key="9">
    <source>
        <dbReference type="ARBA" id="ARBA00023136"/>
    </source>
</evidence>
<feature type="transmembrane region" description="Helical" evidence="12">
    <location>
        <begin position="135"/>
        <end position="155"/>
    </location>
</feature>
<dbReference type="SUPFAM" id="SSF161098">
    <property type="entry name" value="MetI-like"/>
    <property type="match status" value="1"/>
</dbReference>
<keyword evidence="9 12" id="KW-0472">Membrane</keyword>
<feature type="domain" description="ABC transmembrane type-1" evidence="13">
    <location>
        <begin position="95"/>
        <end position="279"/>
    </location>
</feature>
<dbReference type="Gene3D" id="1.10.3720.10">
    <property type="entry name" value="MetI-like"/>
    <property type="match status" value="1"/>
</dbReference>
<evidence type="ECO:0000313" key="14">
    <source>
        <dbReference type="EMBL" id="MBE1609220.1"/>
    </source>
</evidence>
<evidence type="ECO:0000256" key="6">
    <source>
        <dbReference type="ARBA" id="ARBA00022856"/>
    </source>
</evidence>
<dbReference type="Pfam" id="PF00528">
    <property type="entry name" value="BPD_transp_1"/>
    <property type="match status" value="1"/>
</dbReference>
<dbReference type="Pfam" id="PF12911">
    <property type="entry name" value="OppC_N"/>
    <property type="match status" value="1"/>
</dbReference>
<gene>
    <name evidence="14" type="ORF">HEB94_006068</name>
</gene>
<dbReference type="CDD" id="cd06261">
    <property type="entry name" value="TM_PBP2"/>
    <property type="match status" value="1"/>
</dbReference>
<dbReference type="RefSeq" id="WP_192752832.1">
    <property type="nucleotide sequence ID" value="NZ_BAABJL010000142.1"/>
</dbReference>
<dbReference type="AlphaFoldDB" id="A0A927N662"/>
<keyword evidence="3" id="KW-1003">Cell membrane</keyword>
<dbReference type="InterPro" id="IPR035906">
    <property type="entry name" value="MetI-like_sf"/>
</dbReference>
<comment type="caution">
    <text evidence="14">The sequence shown here is derived from an EMBL/GenBank/DDBJ whole genome shotgun (WGS) entry which is preliminary data.</text>
</comment>
<evidence type="ECO:0000256" key="11">
    <source>
        <dbReference type="ARBA" id="ARBA00072251"/>
    </source>
</evidence>
<keyword evidence="4" id="KW-0997">Cell inner membrane</keyword>
<dbReference type="InterPro" id="IPR050366">
    <property type="entry name" value="BP-dependent_transpt_permease"/>
</dbReference>
<protein>
    <recommendedName>
        <fullName evidence="11">Oligopeptide transport system permease protein OppC</fullName>
    </recommendedName>
</protein>
<dbReference type="PANTHER" id="PTHR43386:SF2">
    <property type="entry name" value="OLIGOPEPTIDE TRANSPORT SYSTEM PERMEASE PROTEIN OPPC"/>
    <property type="match status" value="1"/>
</dbReference>